<evidence type="ECO:0000313" key="4">
    <source>
        <dbReference type="EMBL" id="KRM03508.1"/>
    </source>
</evidence>
<dbReference type="InterPro" id="IPR027417">
    <property type="entry name" value="P-loop_NTPase"/>
</dbReference>
<dbReference type="InterPro" id="IPR011579">
    <property type="entry name" value="ATPase_dom"/>
</dbReference>
<evidence type="ECO:0000313" key="5">
    <source>
        <dbReference type="Proteomes" id="UP000051307"/>
    </source>
</evidence>
<dbReference type="Gene3D" id="3.40.50.300">
    <property type="entry name" value="P-loop containing nucleotide triphosphate hydrolases"/>
    <property type="match status" value="1"/>
</dbReference>
<dbReference type="AlphaFoldDB" id="A0A0R1VJ30"/>
<dbReference type="SUPFAM" id="SSF52540">
    <property type="entry name" value="P-loop containing nucleoside triphosphate hydrolases"/>
    <property type="match status" value="1"/>
</dbReference>
<dbReference type="GO" id="GO:0016787">
    <property type="term" value="F:hydrolase activity"/>
    <property type="evidence" value="ECO:0007669"/>
    <property type="project" value="UniProtKB-KW"/>
</dbReference>
<evidence type="ECO:0000256" key="1">
    <source>
        <dbReference type="ARBA" id="ARBA00022801"/>
    </source>
</evidence>
<sequence length="491" mass="57222">MITVIVITVIVITVIIITGAKMNKFIGREIELKNLNRMYNSSNFEMAVVYGRRRVGKTSLIKQFIVDKPAIYVQGVEATVETNLRFLSNAILNFEQPNRINKGRTFQDLEEAFEEIQDIANRQQEKLIFVMDEYPYFAQAASEISSILQYVIDHIYKENNNIMLILCGSSMSFMEHQVLGYQSPLYGRKTGQFKIRPFDIFDTKKMLPKVNDEDLMAYYGITDGIPQYLSFVDQNLSVPENIQRMFLMQNAPLQDEPNVLLQEELRKPATYFSILNALAHGKNKNSQISQAIGLTGTNSISSYLNNLIELEIIERKQPILEHNSRKSIYAFKDNLFKFWFKFIAEAQDQIALEKTDGILAAIMDELPRFLGPVFEQASKDWLWQQDNLPFYPKKISGWWGNNPVRHRQEEIDVVAINFNETEAIVGECKWRNADKLNHEMIDTLMMRATLLPKIKRTYLYFFTKEYSDNFIKYAREHNVKVVKYQDFFREG</sequence>
<feature type="domain" description="ATPase" evidence="2">
    <location>
        <begin position="25"/>
        <end position="230"/>
    </location>
</feature>
<dbReference type="PANTHER" id="PTHR34704:SF1">
    <property type="entry name" value="ATPASE"/>
    <property type="match status" value="1"/>
</dbReference>
<comment type="caution">
    <text evidence="4">The sequence shown here is derived from an EMBL/GenBank/DDBJ whole genome shotgun (WGS) entry which is preliminary data.</text>
</comment>
<dbReference type="PATRIC" id="fig|1423767.3.peg.1198"/>
<keyword evidence="1" id="KW-0378">Hydrolase</keyword>
<dbReference type="Proteomes" id="UP000051307">
    <property type="component" value="Unassembled WGS sequence"/>
</dbReference>
<proteinExistence type="predicted"/>
<name>A0A0R1VJ30_9LACO</name>
<reference evidence="4 5" key="1">
    <citation type="journal article" date="2015" name="Genome Announc.">
        <title>Expanding the biotechnology potential of lactobacilli through comparative genomics of 213 strains and associated genera.</title>
        <authorList>
            <person name="Sun Z."/>
            <person name="Harris H.M."/>
            <person name="McCann A."/>
            <person name="Guo C."/>
            <person name="Argimon S."/>
            <person name="Zhang W."/>
            <person name="Yang X."/>
            <person name="Jeffery I.B."/>
            <person name="Cooney J.C."/>
            <person name="Kagawa T.F."/>
            <person name="Liu W."/>
            <person name="Song Y."/>
            <person name="Salvetti E."/>
            <person name="Wrobel A."/>
            <person name="Rasinkangas P."/>
            <person name="Parkhill J."/>
            <person name="Rea M.C."/>
            <person name="O'Sullivan O."/>
            <person name="Ritari J."/>
            <person name="Douillard F.P."/>
            <person name="Paul Ross R."/>
            <person name="Yang R."/>
            <person name="Briner A.E."/>
            <person name="Felis G.E."/>
            <person name="de Vos W.M."/>
            <person name="Barrangou R."/>
            <person name="Klaenhammer T.R."/>
            <person name="Caufield P.W."/>
            <person name="Cui Y."/>
            <person name="Zhang H."/>
            <person name="O'Toole P.W."/>
        </authorList>
    </citation>
    <scope>NUCLEOTIDE SEQUENCE [LARGE SCALE GENOMIC DNA]</scope>
    <source>
        <strain evidence="4 5">DSM 16761</strain>
    </source>
</reference>
<dbReference type="eggNOG" id="COG1672">
    <property type="taxonomic scope" value="Bacteria"/>
</dbReference>
<dbReference type="EMBL" id="AZFU01000029">
    <property type="protein sequence ID" value="KRM03508.1"/>
    <property type="molecule type" value="Genomic_DNA"/>
</dbReference>
<organism evidence="4 5">
    <name type="scientific">Lactobacillus kitasatonis DSM 16761 = JCM 1039</name>
    <dbReference type="NCBI Taxonomy" id="1423767"/>
    <lineage>
        <taxon>Bacteria</taxon>
        <taxon>Bacillati</taxon>
        <taxon>Bacillota</taxon>
        <taxon>Bacilli</taxon>
        <taxon>Lactobacillales</taxon>
        <taxon>Lactobacillaceae</taxon>
        <taxon>Lactobacillus</taxon>
    </lineage>
</organism>
<dbReference type="RefSeq" id="WP_236692595.1">
    <property type="nucleotide sequence ID" value="NZ_AZFU01000029.1"/>
</dbReference>
<dbReference type="InterPro" id="IPR011335">
    <property type="entry name" value="Restrct_endonuc-II-like"/>
</dbReference>
<dbReference type="Pfam" id="PF01637">
    <property type="entry name" value="ATPase_2"/>
    <property type="match status" value="1"/>
</dbReference>
<dbReference type="PANTHER" id="PTHR34704">
    <property type="entry name" value="ATPASE"/>
    <property type="match status" value="1"/>
</dbReference>
<evidence type="ECO:0000259" key="3">
    <source>
        <dbReference type="Pfam" id="PF03008"/>
    </source>
</evidence>
<accession>A0A0R1VJ30</accession>
<dbReference type="Pfam" id="PF03008">
    <property type="entry name" value="DUF234"/>
    <property type="match status" value="1"/>
</dbReference>
<evidence type="ECO:0000259" key="2">
    <source>
        <dbReference type="Pfam" id="PF01637"/>
    </source>
</evidence>
<dbReference type="SUPFAM" id="SSF52980">
    <property type="entry name" value="Restriction endonuclease-like"/>
    <property type="match status" value="1"/>
</dbReference>
<gene>
    <name evidence="4" type="ORF">FC59_GL001156</name>
</gene>
<protein>
    <submittedName>
        <fullName evidence="4">ATPase</fullName>
    </submittedName>
</protein>
<feature type="domain" description="DUF234" evidence="3">
    <location>
        <begin position="339"/>
        <end position="436"/>
    </location>
</feature>
<dbReference type="InterPro" id="IPR004256">
    <property type="entry name" value="DUF234"/>
</dbReference>
<dbReference type="GO" id="GO:0005524">
    <property type="term" value="F:ATP binding"/>
    <property type="evidence" value="ECO:0007669"/>
    <property type="project" value="InterPro"/>
</dbReference>